<evidence type="ECO:0000313" key="1">
    <source>
        <dbReference type="EMBL" id="SMC74527.1"/>
    </source>
</evidence>
<keyword evidence="2" id="KW-1185">Reference proteome</keyword>
<reference evidence="1 2" key="1">
    <citation type="submission" date="2017-04" db="EMBL/GenBank/DDBJ databases">
        <authorList>
            <person name="Afonso C.L."/>
            <person name="Miller P.J."/>
            <person name="Scott M.A."/>
            <person name="Spackman E."/>
            <person name="Goraichik I."/>
            <person name="Dimitrov K.M."/>
            <person name="Suarez D.L."/>
            <person name="Swayne D.E."/>
        </authorList>
    </citation>
    <scope>NUCLEOTIDE SEQUENCE [LARGE SCALE GENOMIC DNA]</scope>
    <source>
        <strain evidence="1 2">DSM 3385</strain>
    </source>
</reference>
<organism evidence="1 2">
    <name type="scientific">Desulfocicer vacuolatum DSM 3385</name>
    <dbReference type="NCBI Taxonomy" id="1121400"/>
    <lineage>
        <taxon>Bacteria</taxon>
        <taxon>Pseudomonadati</taxon>
        <taxon>Thermodesulfobacteriota</taxon>
        <taxon>Desulfobacteria</taxon>
        <taxon>Desulfobacterales</taxon>
        <taxon>Desulfobacteraceae</taxon>
        <taxon>Desulfocicer</taxon>
    </lineage>
</organism>
<dbReference type="Proteomes" id="UP000192418">
    <property type="component" value="Unassembled WGS sequence"/>
</dbReference>
<sequence>MSIKTPERSQLRLQILINFMKKQETDLNKELAMSPEVYQGMVEMLTKAKDDYEHLMFLAKKRQQVWPGLVALDPQEVMPKILRGL</sequence>
<dbReference type="STRING" id="1121400.SAMN02746065_10910"/>
<gene>
    <name evidence="1" type="ORF">SAMN02746065_10910</name>
</gene>
<name>A0A1W2BNN2_9BACT</name>
<accession>A0A1W2BNN2</accession>
<dbReference type="RefSeq" id="WP_084068754.1">
    <property type="nucleotide sequence ID" value="NZ_FWXY01000009.1"/>
</dbReference>
<dbReference type="EMBL" id="FWXY01000009">
    <property type="protein sequence ID" value="SMC74527.1"/>
    <property type="molecule type" value="Genomic_DNA"/>
</dbReference>
<protein>
    <submittedName>
        <fullName evidence="1">Uncharacterized protein</fullName>
    </submittedName>
</protein>
<proteinExistence type="predicted"/>
<dbReference type="AlphaFoldDB" id="A0A1W2BNN2"/>
<evidence type="ECO:0000313" key="2">
    <source>
        <dbReference type="Proteomes" id="UP000192418"/>
    </source>
</evidence>